<evidence type="ECO:0000313" key="4">
    <source>
        <dbReference type="Proteomes" id="UP001140094"/>
    </source>
</evidence>
<evidence type="ECO:0000256" key="1">
    <source>
        <dbReference type="SAM" id="MobiDB-lite"/>
    </source>
</evidence>
<name>A0A9W8LQN0_9FUNG</name>
<reference evidence="3" key="1">
    <citation type="submission" date="2022-07" db="EMBL/GenBank/DDBJ databases">
        <title>Phylogenomic reconstructions and comparative analyses of Kickxellomycotina fungi.</title>
        <authorList>
            <person name="Reynolds N.K."/>
            <person name="Stajich J.E."/>
            <person name="Barry K."/>
            <person name="Grigoriev I.V."/>
            <person name="Crous P."/>
            <person name="Smith M.E."/>
        </authorList>
    </citation>
    <scope>NUCLEOTIDE SEQUENCE</scope>
    <source>
        <strain evidence="3">NRRL 1565</strain>
    </source>
</reference>
<feature type="compositionally biased region" description="Basic residues" evidence="1">
    <location>
        <begin position="136"/>
        <end position="149"/>
    </location>
</feature>
<dbReference type="InterPro" id="IPR011598">
    <property type="entry name" value="bHLH_dom"/>
</dbReference>
<feature type="compositionally biased region" description="Low complexity" evidence="1">
    <location>
        <begin position="260"/>
        <end position="271"/>
    </location>
</feature>
<sequence>MFHAVGNDSTPHPDRGMARPMPHAQPQPLAIPSPGAYRQHQQMEPPLGEPHMGARSAVPVAHPAMHGGHYMHGDYYYHTRAHPYAAPQSAPARPGHSPGYGGYSPRLADGVRVTTGPGRDDHYRAAMGSNAEERERKRRVSHSAMERRRRERTNNIINELRGLIPWLHDETRMQKLEVLEACARYIKQLQHPGGGPGAGHRPEIPQNHRGELTRCSDDHVTSAGEMCCEDNTSQMSDDAECSPRLSRSPPRQPARPSRHATAPAANAGVAAPPTPSSLHTLAGEVANSRHSSSPALDASPCHTAHKPLAASPCPPCSTSYTREPQPPAKSSIDFLTMQTIPSPF</sequence>
<evidence type="ECO:0000259" key="2">
    <source>
        <dbReference type="PROSITE" id="PS50888"/>
    </source>
</evidence>
<dbReference type="InterPro" id="IPR036638">
    <property type="entry name" value="HLH_DNA-bd_sf"/>
</dbReference>
<gene>
    <name evidence="3" type="ORF">H4R20_004281</name>
</gene>
<dbReference type="EMBL" id="JANBUO010001104">
    <property type="protein sequence ID" value="KAJ2799828.1"/>
    <property type="molecule type" value="Genomic_DNA"/>
</dbReference>
<dbReference type="Gene3D" id="4.10.280.10">
    <property type="entry name" value="Helix-loop-helix DNA-binding domain"/>
    <property type="match status" value="1"/>
</dbReference>
<feature type="region of interest" description="Disordered" evidence="1">
    <location>
        <begin position="87"/>
        <end position="106"/>
    </location>
</feature>
<comment type="caution">
    <text evidence="3">The sequence shown here is derived from an EMBL/GenBank/DDBJ whole genome shotgun (WGS) entry which is preliminary data.</text>
</comment>
<feature type="region of interest" description="Disordered" evidence="1">
    <location>
        <begin position="190"/>
        <end position="211"/>
    </location>
</feature>
<accession>A0A9W8LQN0</accession>
<feature type="domain" description="BHLH" evidence="2">
    <location>
        <begin position="137"/>
        <end position="189"/>
    </location>
</feature>
<dbReference type="SMART" id="SM00353">
    <property type="entry name" value="HLH"/>
    <property type="match status" value="1"/>
</dbReference>
<organism evidence="3 4">
    <name type="scientific">Coemansia guatemalensis</name>
    <dbReference type="NCBI Taxonomy" id="2761395"/>
    <lineage>
        <taxon>Eukaryota</taxon>
        <taxon>Fungi</taxon>
        <taxon>Fungi incertae sedis</taxon>
        <taxon>Zoopagomycota</taxon>
        <taxon>Kickxellomycotina</taxon>
        <taxon>Kickxellomycetes</taxon>
        <taxon>Kickxellales</taxon>
        <taxon>Kickxellaceae</taxon>
        <taxon>Coemansia</taxon>
    </lineage>
</organism>
<feature type="region of interest" description="Disordered" evidence="1">
    <location>
        <begin position="229"/>
        <end position="344"/>
    </location>
</feature>
<feature type="compositionally biased region" description="Basic and acidic residues" evidence="1">
    <location>
        <begin position="200"/>
        <end position="211"/>
    </location>
</feature>
<feature type="region of interest" description="Disordered" evidence="1">
    <location>
        <begin position="116"/>
        <end position="149"/>
    </location>
</feature>
<dbReference type="OrthoDB" id="690068at2759"/>
<dbReference type="CDD" id="cd00083">
    <property type="entry name" value="bHLH_SF"/>
    <property type="match status" value="1"/>
</dbReference>
<dbReference type="PROSITE" id="PS50888">
    <property type="entry name" value="BHLH"/>
    <property type="match status" value="1"/>
</dbReference>
<dbReference type="Pfam" id="PF00010">
    <property type="entry name" value="HLH"/>
    <property type="match status" value="1"/>
</dbReference>
<dbReference type="Proteomes" id="UP001140094">
    <property type="component" value="Unassembled WGS sequence"/>
</dbReference>
<protein>
    <recommendedName>
        <fullName evidence="2">BHLH domain-containing protein</fullName>
    </recommendedName>
</protein>
<dbReference type="SUPFAM" id="SSF47459">
    <property type="entry name" value="HLH, helix-loop-helix DNA-binding domain"/>
    <property type="match status" value="1"/>
</dbReference>
<evidence type="ECO:0000313" key="3">
    <source>
        <dbReference type="EMBL" id="KAJ2799828.1"/>
    </source>
</evidence>
<dbReference type="GO" id="GO:0046983">
    <property type="term" value="F:protein dimerization activity"/>
    <property type="evidence" value="ECO:0007669"/>
    <property type="project" value="InterPro"/>
</dbReference>
<keyword evidence="4" id="KW-1185">Reference proteome</keyword>
<dbReference type="AlphaFoldDB" id="A0A9W8LQN0"/>
<feature type="region of interest" description="Disordered" evidence="1">
    <location>
        <begin position="1"/>
        <end position="49"/>
    </location>
</feature>
<proteinExistence type="predicted"/>